<dbReference type="AlphaFoldDB" id="M1C3N9"/>
<dbReference type="EnsemblPlants" id="PGSC0003DMT400059030">
    <property type="protein sequence ID" value="PGSC0003DMT400059030"/>
    <property type="gene ID" value="PGSC0003DMG400022928"/>
</dbReference>
<sequence length="85" mass="10303">MKLCNLNLLFNFKKKKLYNLNLLFHFKKMKRQLLIPRKVKCEIWVSSRSILRRWSYCFGSSLSTIPILQKLTLGLLFLLFLFYKN</sequence>
<feature type="transmembrane region" description="Helical" evidence="1">
    <location>
        <begin position="56"/>
        <end position="83"/>
    </location>
</feature>
<organism evidence="2 3">
    <name type="scientific">Solanum tuberosum</name>
    <name type="common">Potato</name>
    <dbReference type="NCBI Taxonomy" id="4113"/>
    <lineage>
        <taxon>Eukaryota</taxon>
        <taxon>Viridiplantae</taxon>
        <taxon>Streptophyta</taxon>
        <taxon>Embryophyta</taxon>
        <taxon>Tracheophyta</taxon>
        <taxon>Spermatophyta</taxon>
        <taxon>Magnoliopsida</taxon>
        <taxon>eudicotyledons</taxon>
        <taxon>Gunneridae</taxon>
        <taxon>Pentapetalae</taxon>
        <taxon>asterids</taxon>
        <taxon>lamiids</taxon>
        <taxon>Solanales</taxon>
        <taxon>Solanaceae</taxon>
        <taxon>Solanoideae</taxon>
        <taxon>Solaneae</taxon>
        <taxon>Solanum</taxon>
    </lineage>
</organism>
<dbReference type="InParanoid" id="M1C3N9"/>
<dbReference type="PaxDb" id="4113-PGSC0003DMT400059030"/>
<evidence type="ECO:0000313" key="2">
    <source>
        <dbReference type="EnsemblPlants" id="PGSC0003DMT400059030"/>
    </source>
</evidence>
<evidence type="ECO:0000256" key="1">
    <source>
        <dbReference type="SAM" id="Phobius"/>
    </source>
</evidence>
<keyword evidence="3" id="KW-1185">Reference proteome</keyword>
<reference evidence="2" key="2">
    <citation type="submission" date="2015-06" db="UniProtKB">
        <authorList>
            <consortium name="EnsemblPlants"/>
        </authorList>
    </citation>
    <scope>IDENTIFICATION</scope>
    <source>
        <strain evidence="2">DM1-3 516 R44</strain>
    </source>
</reference>
<keyword evidence="1" id="KW-1133">Transmembrane helix</keyword>
<dbReference type="Gramene" id="PGSC0003DMT400059030">
    <property type="protein sequence ID" value="PGSC0003DMT400059030"/>
    <property type="gene ID" value="PGSC0003DMG400022928"/>
</dbReference>
<keyword evidence="1" id="KW-0472">Membrane</keyword>
<proteinExistence type="predicted"/>
<name>M1C3N9_SOLTU</name>
<dbReference type="Proteomes" id="UP000011115">
    <property type="component" value="Unassembled WGS sequence"/>
</dbReference>
<keyword evidence="1" id="KW-0812">Transmembrane</keyword>
<dbReference type="HOGENOM" id="CLU_2517024_0_0_1"/>
<accession>M1C3N9</accession>
<reference evidence="3" key="1">
    <citation type="journal article" date="2011" name="Nature">
        <title>Genome sequence and analysis of the tuber crop potato.</title>
        <authorList>
            <consortium name="The Potato Genome Sequencing Consortium"/>
        </authorList>
    </citation>
    <scope>NUCLEOTIDE SEQUENCE [LARGE SCALE GENOMIC DNA]</scope>
    <source>
        <strain evidence="3">cv. DM1-3 516 R44</strain>
    </source>
</reference>
<evidence type="ECO:0000313" key="3">
    <source>
        <dbReference type="Proteomes" id="UP000011115"/>
    </source>
</evidence>
<protein>
    <submittedName>
        <fullName evidence="2">Uncharacterized protein</fullName>
    </submittedName>
</protein>